<dbReference type="GeneID" id="19271372"/>
<dbReference type="Gene3D" id="4.10.240.10">
    <property type="entry name" value="Zn(2)-C6 fungal-type DNA-binding domain"/>
    <property type="match status" value="1"/>
</dbReference>
<dbReference type="PROSITE" id="PS50048">
    <property type="entry name" value="ZN2_CY6_FUNGAL_2"/>
    <property type="match status" value="1"/>
</dbReference>
<dbReference type="PROSITE" id="PS00463">
    <property type="entry name" value="ZN2_CY6_FUNGAL_1"/>
    <property type="match status" value="1"/>
</dbReference>
<evidence type="ECO:0000256" key="1">
    <source>
        <dbReference type="ARBA" id="ARBA00023242"/>
    </source>
</evidence>
<dbReference type="eggNOG" id="ENOG502SX45">
    <property type="taxonomic scope" value="Eukaryota"/>
</dbReference>
<accession>W3X7J7</accession>
<name>W3X7J7_PESFW</name>
<dbReference type="AlphaFoldDB" id="W3X7J7"/>
<gene>
    <name evidence="4" type="ORF">PFICI_06359</name>
</gene>
<dbReference type="EMBL" id="KI912112">
    <property type="protein sequence ID" value="ETS81357.1"/>
    <property type="molecule type" value="Genomic_DNA"/>
</dbReference>
<dbReference type="SUPFAM" id="SSF57701">
    <property type="entry name" value="Zn2/Cys6 DNA-binding domain"/>
    <property type="match status" value="1"/>
</dbReference>
<dbReference type="RefSeq" id="XP_007833131.1">
    <property type="nucleotide sequence ID" value="XM_007834940.1"/>
</dbReference>
<organism evidence="4 5">
    <name type="scientific">Pestalotiopsis fici (strain W106-1 / CGMCC3.15140)</name>
    <dbReference type="NCBI Taxonomy" id="1229662"/>
    <lineage>
        <taxon>Eukaryota</taxon>
        <taxon>Fungi</taxon>
        <taxon>Dikarya</taxon>
        <taxon>Ascomycota</taxon>
        <taxon>Pezizomycotina</taxon>
        <taxon>Sordariomycetes</taxon>
        <taxon>Xylariomycetidae</taxon>
        <taxon>Amphisphaeriales</taxon>
        <taxon>Sporocadaceae</taxon>
        <taxon>Pestalotiopsis</taxon>
    </lineage>
</organism>
<keyword evidence="1" id="KW-0539">Nucleus</keyword>
<evidence type="ECO:0000313" key="4">
    <source>
        <dbReference type="EMBL" id="ETS81357.1"/>
    </source>
</evidence>
<feature type="domain" description="Zn(2)-C6 fungal-type" evidence="3">
    <location>
        <begin position="25"/>
        <end position="59"/>
    </location>
</feature>
<dbReference type="SMART" id="SM00066">
    <property type="entry name" value="GAL4"/>
    <property type="match status" value="1"/>
</dbReference>
<dbReference type="HOGENOM" id="CLU_1008675_0_0_1"/>
<dbReference type="OrthoDB" id="4222821at2759"/>
<dbReference type="InParanoid" id="W3X7J7"/>
<dbReference type="InterPro" id="IPR001138">
    <property type="entry name" value="Zn2Cys6_DnaBD"/>
</dbReference>
<proteinExistence type="predicted"/>
<protein>
    <recommendedName>
        <fullName evidence="3">Zn(2)-C6 fungal-type domain-containing protein</fullName>
    </recommendedName>
</protein>
<dbReference type="Pfam" id="PF00172">
    <property type="entry name" value="Zn_clus"/>
    <property type="match status" value="1"/>
</dbReference>
<dbReference type="InterPro" id="IPR036864">
    <property type="entry name" value="Zn2-C6_fun-type_DNA-bd_sf"/>
</dbReference>
<dbReference type="Proteomes" id="UP000030651">
    <property type="component" value="Unassembled WGS sequence"/>
</dbReference>
<sequence length="276" mass="31061">MSFSNFFQYSDQTASSALAQKKRQACERCRSQKLKCIRNEGIPNQPCFRCTDARVDCITNTQRRIGRPAKPRGEHQQDSNRRTDAGNGSQYTSAEVPDDVSWNMDDFGFNSLISFPHGSTAVDYDSAPSLDTFHSETRQIPFQQAENYFGMVAEDRETGLVSSSSGNLESQLLRLQQQLTKLVNEMQTKHWSITASMALKYQMEDYDIIKDAQMDGPSFNPLAATFQSISIFVHLLDETVVTIFSQQSAAVSNRSGWVKSQYVLARLRSVLTEPGH</sequence>
<dbReference type="CDD" id="cd00067">
    <property type="entry name" value="GAL4"/>
    <property type="match status" value="1"/>
</dbReference>
<evidence type="ECO:0000259" key="3">
    <source>
        <dbReference type="PROSITE" id="PS50048"/>
    </source>
</evidence>
<dbReference type="STRING" id="1229662.W3X7J7"/>
<evidence type="ECO:0000256" key="2">
    <source>
        <dbReference type="SAM" id="MobiDB-lite"/>
    </source>
</evidence>
<feature type="region of interest" description="Disordered" evidence="2">
    <location>
        <begin position="62"/>
        <end position="96"/>
    </location>
</feature>
<keyword evidence="5" id="KW-1185">Reference proteome</keyword>
<evidence type="ECO:0000313" key="5">
    <source>
        <dbReference type="Proteomes" id="UP000030651"/>
    </source>
</evidence>
<reference evidence="5" key="1">
    <citation type="journal article" date="2015" name="BMC Genomics">
        <title>Genomic and transcriptomic analysis of the endophytic fungus Pestalotiopsis fici reveals its lifestyle and high potential for synthesis of natural products.</title>
        <authorList>
            <person name="Wang X."/>
            <person name="Zhang X."/>
            <person name="Liu L."/>
            <person name="Xiang M."/>
            <person name="Wang W."/>
            <person name="Sun X."/>
            <person name="Che Y."/>
            <person name="Guo L."/>
            <person name="Liu G."/>
            <person name="Guo L."/>
            <person name="Wang C."/>
            <person name="Yin W.B."/>
            <person name="Stadler M."/>
            <person name="Zhang X."/>
            <person name="Liu X."/>
        </authorList>
    </citation>
    <scope>NUCLEOTIDE SEQUENCE [LARGE SCALE GENOMIC DNA]</scope>
    <source>
        <strain evidence="5">W106-1 / CGMCC3.15140</strain>
    </source>
</reference>
<dbReference type="GO" id="GO:0000981">
    <property type="term" value="F:DNA-binding transcription factor activity, RNA polymerase II-specific"/>
    <property type="evidence" value="ECO:0007669"/>
    <property type="project" value="InterPro"/>
</dbReference>
<dbReference type="GO" id="GO:0008270">
    <property type="term" value="F:zinc ion binding"/>
    <property type="evidence" value="ECO:0007669"/>
    <property type="project" value="InterPro"/>
</dbReference>
<feature type="compositionally biased region" description="Basic and acidic residues" evidence="2">
    <location>
        <begin position="71"/>
        <end position="84"/>
    </location>
</feature>
<dbReference type="KEGG" id="pfy:PFICI_06359"/>